<comment type="similarity">
    <text evidence="1">Belongs to the plasmid mobilization pre family.</text>
</comment>
<dbReference type="GO" id="GO:0006310">
    <property type="term" value="P:DNA recombination"/>
    <property type="evidence" value="ECO:0007669"/>
    <property type="project" value="InterPro"/>
</dbReference>
<dbReference type="RefSeq" id="WP_002162440.1">
    <property type="nucleotide sequence ID" value="NZ_JH792118.1"/>
</dbReference>
<protein>
    <recommendedName>
        <fullName evidence="6">Mobilization protein</fullName>
    </recommendedName>
</protein>
<sequence>MLGSISFNQSHQSSLSHNNRENIHGNPGIDPSRLDENIYFVQKDIRSVYKDVFQEAVDKYNEKQKRNDRKIDDYYDKIHKDDKTHEQRELVVAVGEGKDDPKYRGAKKEALKQYAEAFQKRNPNLVVYNMVLHDDEANPHLHINYVPNFENSRGLTRRVGMDRALQQQGVEGTGRKLIAHWRELETAYIEQLAKEHIPNFERANVGSHKYMKVRQYKEYAETKSIVKNQVQEKETQLQTIDHHLKNVEEKTNELQVAKKSLESDVVDKYKELEIVKQQVESESEKLQLIGQRHVELEKRVEQMQIELDSASDQVPNEPVVIPFLRREVITQVQDKMIGKAEITKKQTRNYVLSPEQYQEFTKQVNAAVTIKKDYESLKKTDFVKENESLKVYAEGWMEDNRTLKEEKNQLQKEVGVLNREISSLKAQIKGLQTNIRVLYVQTKKVFKEQFKAFRGLIKNELGSKGIDNQFEREHKREISRHRDFDRER</sequence>
<proteinExistence type="inferred from homology"/>
<dbReference type="HOGENOM" id="CLU_037835_2_0_9"/>
<evidence type="ECO:0000313" key="5">
    <source>
        <dbReference type="Proteomes" id="UP000006997"/>
    </source>
</evidence>
<evidence type="ECO:0000256" key="1">
    <source>
        <dbReference type="ARBA" id="ARBA00010657"/>
    </source>
</evidence>
<gene>
    <name evidence="4" type="ORF">II3_05766</name>
</gene>
<feature type="compositionally biased region" description="Low complexity" evidence="3">
    <location>
        <begin position="1"/>
        <end position="17"/>
    </location>
</feature>
<dbReference type="Gene3D" id="3.30.930.30">
    <property type="match status" value="1"/>
</dbReference>
<accession>J8ECX3</accession>
<dbReference type="CDD" id="cd17242">
    <property type="entry name" value="MobM_relaxase"/>
    <property type="match status" value="1"/>
</dbReference>
<organism evidence="4 5">
    <name type="scientific">Bacillus cereus MC67</name>
    <dbReference type="NCBI Taxonomy" id="1053219"/>
    <lineage>
        <taxon>Bacteria</taxon>
        <taxon>Bacillati</taxon>
        <taxon>Bacillota</taxon>
        <taxon>Bacilli</taxon>
        <taxon>Bacillales</taxon>
        <taxon>Bacillaceae</taxon>
        <taxon>Bacillus</taxon>
        <taxon>Bacillus cereus group</taxon>
    </lineage>
</organism>
<evidence type="ECO:0000256" key="3">
    <source>
        <dbReference type="SAM" id="MobiDB-lite"/>
    </source>
</evidence>
<name>J8ECX3_BACCE</name>
<evidence type="ECO:0000313" key="4">
    <source>
        <dbReference type="EMBL" id="EJQ89157.1"/>
    </source>
</evidence>
<dbReference type="GO" id="GO:0003677">
    <property type="term" value="F:DNA binding"/>
    <property type="evidence" value="ECO:0007669"/>
    <property type="project" value="InterPro"/>
</dbReference>
<dbReference type="InterPro" id="IPR001668">
    <property type="entry name" value="Mob_Pre"/>
</dbReference>
<dbReference type="EMBL" id="AHEN01000079">
    <property type="protein sequence ID" value="EJQ89157.1"/>
    <property type="molecule type" value="Genomic_DNA"/>
</dbReference>
<dbReference type="Proteomes" id="UP000006997">
    <property type="component" value="Unassembled WGS sequence"/>
</dbReference>
<dbReference type="Pfam" id="PF01076">
    <property type="entry name" value="Mob_Pre"/>
    <property type="match status" value="1"/>
</dbReference>
<evidence type="ECO:0008006" key="6">
    <source>
        <dbReference type="Google" id="ProtNLM"/>
    </source>
</evidence>
<dbReference type="PATRIC" id="fig|1053219.3.peg.5885"/>
<evidence type="ECO:0000256" key="2">
    <source>
        <dbReference type="SAM" id="Coils"/>
    </source>
</evidence>
<reference evidence="4 5" key="1">
    <citation type="submission" date="2012-04" db="EMBL/GenBank/DDBJ databases">
        <title>The Genome Sequence of Bacillus cereus MC67.</title>
        <authorList>
            <consortium name="The Broad Institute Genome Sequencing Platform"/>
            <consortium name="The Broad Institute Genome Sequencing Center for Infectious Disease"/>
            <person name="Feldgarden M."/>
            <person name="Van der Auwera G.A."/>
            <person name="Mahillon J."/>
            <person name="Duprez V."/>
            <person name="Timmery S."/>
            <person name="Mattelet C."/>
            <person name="Dierick K."/>
            <person name="Sun M."/>
            <person name="Yu Z."/>
            <person name="Zhu L."/>
            <person name="Hu X."/>
            <person name="Shank E.B."/>
            <person name="Swiecicka I."/>
            <person name="Hansen B.M."/>
            <person name="Andrup L."/>
            <person name="Young S.K."/>
            <person name="Zeng Q."/>
            <person name="Gargeya S."/>
            <person name="Fitzgerald M."/>
            <person name="Haas B."/>
            <person name="Abouelleil A."/>
            <person name="Alvarado L."/>
            <person name="Arachchi H.M."/>
            <person name="Berlin A."/>
            <person name="Chapman S.B."/>
            <person name="Goldberg J."/>
            <person name="Griggs A."/>
            <person name="Gujja S."/>
            <person name="Hansen M."/>
            <person name="Howarth C."/>
            <person name="Imamovic A."/>
            <person name="Larimer J."/>
            <person name="McCowen C."/>
            <person name="Montmayeur A."/>
            <person name="Murphy C."/>
            <person name="Neiman D."/>
            <person name="Pearson M."/>
            <person name="Priest M."/>
            <person name="Roberts A."/>
            <person name="Saif S."/>
            <person name="Shea T."/>
            <person name="Sisk P."/>
            <person name="Sykes S."/>
            <person name="Wortman J."/>
            <person name="Nusbaum C."/>
            <person name="Birren B."/>
        </authorList>
    </citation>
    <scope>NUCLEOTIDE SEQUENCE [LARGE SCALE GENOMIC DNA]</scope>
    <source>
        <strain evidence="4 5">MC67</strain>
    </source>
</reference>
<feature type="coiled-coil region" evidence="2">
    <location>
        <begin position="393"/>
        <end position="434"/>
    </location>
</feature>
<comment type="caution">
    <text evidence="4">The sequence shown here is derived from an EMBL/GenBank/DDBJ whole genome shotgun (WGS) entry which is preliminary data.</text>
</comment>
<dbReference type="AlphaFoldDB" id="J8ECX3"/>
<feature type="coiled-coil region" evidence="2">
    <location>
        <begin position="216"/>
        <end position="313"/>
    </location>
</feature>
<feature type="region of interest" description="Disordered" evidence="3">
    <location>
        <begin position="1"/>
        <end position="31"/>
    </location>
</feature>
<keyword evidence="2" id="KW-0175">Coiled coil</keyword>